<dbReference type="RefSeq" id="WP_163608118.1">
    <property type="nucleotide sequence ID" value="NZ_JAABOO010000003.1"/>
</dbReference>
<evidence type="ECO:0008006" key="4">
    <source>
        <dbReference type="Google" id="ProtNLM"/>
    </source>
</evidence>
<keyword evidence="1" id="KW-0732">Signal</keyword>
<evidence type="ECO:0000256" key="1">
    <source>
        <dbReference type="SAM" id="SignalP"/>
    </source>
</evidence>
<protein>
    <recommendedName>
        <fullName evidence="4">Nuclear transport factor 2 family protein</fullName>
    </recommendedName>
</protein>
<organism evidence="2 3">
    <name type="scientific">Leptobacterium flavescens</name>
    <dbReference type="NCBI Taxonomy" id="472055"/>
    <lineage>
        <taxon>Bacteria</taxon>
        <taxon>Pseudomonadati</taxon>
        <taxon>Bacteroidota</taxon>
        <taxon>Flavobacteriia</taxon>
        <taxon>Flavobacteriales</taxon>
        <taxon>Flavobacteriaceae</taxon>
        <taxon>Leptobacterium</taxon>
    </lineage>
</organism>
<reference evidence="2 3" key="1">
    <citation type="submission" date="2020-01" db="EMBL/GenBank/DDBJ databases">
        <title>Leptobacterium flavescens.</title>
        <authorList>
            <person name="Wang G."/>
        </authorList>
    </citation>
    <scope>NUCLEOTIDE SEQUENCE [LARGE SCALE GENOMIC DNA]</scope>
    <source>
        <strain evidence="2 3">KCTC 22160</strain>
    </source>
</reference>
<dbReference type="Proteomes" id="UP000468581">
    <property type="component" value="Unassembled WGS sequence"/>
</dbReference>
<dbReference type="Gene3D" id="3.10.450.50">
    <property type="match status" value="1"/>
</dbReference>
<evidence type="ECO:0000313" key="3">
    <source>
        <dbReference type="Proteomes" id="UP000468581"/>
    </source>
</evidence>
<proteinExistence type="predicted"/>
<accession>A0A6P0USN9</accession>
<dbReference type="EMBL" id="JAABOO010000003">
    <property type="protein sequence ID" value="NER14839.1"/>
    <property type="molecule type" value="Genomic_DNA"/>
</dbReference>
<keyword evidence="3" id="KW-1185">Reference proteome</keyword>
<dbReference type="InterPro" id="IPR032710">
    <property type="entry name" value="NTF2-like_dom_sf"/>
</dbReference>
<dbReference type="AlphaFoldDB" id="A0A6P0USN9"/>
<gene>
    <name evidence="2" type="ORF">GWK08_15390</name>
</gene>
<feature type="signal peptide" evidence="1">
    <location>
        <begin position="1"/>
        <end position="22"/>
    </location>
</feature>
<dbReference type="SUPFAM" id="SSF54427">
    <property type="entry name" value="NTF2-like"/>
    <property type="match status" value="1"/>
</dbReference>
<evidence type="ECO:0000313" key="2">
    <source>
        <dbReference type="EMBL" id="NER14839.1"/>
    </source>
</evidence>
<name>A0A6P0USN9_9FLAO</name>
<feature type="chain" id="PRO_5026957942" description="Nuclear transport factor 2 family protein" evidence="1">
    <location>
        <begin position="23"/>
        <end position="172"/>
    </location>
</feature>
<sequence>MKTILKLSFCFILVLNTNNADAQDKNTDFSEIDPLINTLYDVISGPAGDRDWDLFKSLFHPNATMGSIRLSQDGKREFIYFDVNGYIERSGAFFKDNGFYEEEIGREVKIYGGVAQVFTAYQFKLNDDPKVAQRGINCIQLVFSKGRWYITNIVWEGESEANPLPEAMVKNK</sequence>
<comment type="caution">
    <text evidence="2">The sequence shown here is derived from an EMBL/GenBank/DDBJ whole genome shotgun (WGS) entry which is preliminary data.</text>
</comment>